<protein>
    <submittedName>
        <fullName evidence="1">Uncharacterized protein</fullName>
    </submittedName>
</protein>
<reference evidence="1 2" key="1">
    <citation type="submission" date="2019-09" db="EMBL/GenBank/DDBJ databases">
        <title>Draft genome sequence of Ginsengibacter sp. BR5-29.</title>
        <authorList>
            <person name="Im W.-T."/>
        </authorList>
    </citation>
    <scope>NUCLEOTIDE SEQUENCE [LARGE SCALE GENOMIC DNA]</scope>
    <source>
        <strain evidence="1 2">BR5-29</strain>
    </source>
</reference>
<dbReference type="AlphaFoldDB" id="A0A5J5IL07"/>
<proteinExistence type="predicted"/>
<dbReference type="EMBL" id="VYQF01000001">
    <property type="protein sequence ID" value="KAA9041746.1"/>
    <property type="molecule type" value="Genomic_DNA"/>
</dbReference>
<dbReference type="RefSeq" id="WP_150413866.1">
    <property type="nucleotide sequence ID" value="NZ_VYQF01000001.1"/>
</dbReference>
<keyword evidence="2" id="KW-1185">Reference proteome</keyword>
<name>A0A5J5IL07_9BACT</name>
<dbReference type="Proteomes" id="UP000326903">
    <property type="component" value="Unassembled WGS sequence"/>
</dbReference>
<evidence type="ECO:0000313" key="1">
    <source>
        <dbReference type="EMBL" id="KAA9041746.1"/>
    </source>
</evidence>
<gene>
    <name evidence="1" type="ORF">FW778_06930</name>
</gene>
<organism evidence="1 2">
    <name type="scientific">Ginsengibacter hankyongi</name>
    <dbReference type="NCBI Taxonomy" id="2607284"/>
    <lineage>
        <taxon>Bacteria</taxon>
        <taxon>Pseudomonadati</taxon>
        <taxon>Bacteroidota</taxon>
        <taxon>Chitinophagia</taxon>
        <taxon>Chitinophagales</taxon>
        <taxon>Chitinophagaceae</taxon>
        <taxon>Ginsengibacter</taxon>
    </lineage>
</organism>
<accession>A0A5J5IL07</accession>
<comment type="caution">
    <text evidence="1">The sequence shown here is derived from an EMBL/GenBank/DDBJ whole genome shotgun (WGS) entry which is preliminary data.</text>
</comment>
<evidence type="ECO:0000313" key="2">
    <source>
        <dbReference type="Proteomes" id="UP000326903"/>
    </source>
</evidence>
<sequence>MKHIKIALYFFAAIVLLNACQKEYSIEHGEKTTPTGTWQFNDSSQLFAGNMDSSYIDSSTSFNTKILHLIGKSLDGTQTFNLELYAPSFITGTYKASLFQSTFLYTAGGSNIYQANQLIGEFTVIITALTSTNISGTFSGSALNSSNKLIQITQGKFTSSFSNTGSGGGVSSGVLGDSSGRCKPVKLAGTYSQGVALDSSNTVQVQVTVAKAGTYSIKTNTINGVSFSKTGTFTSTGVQNITLTGSGIPTNAGDQHFTLSYGNSQCDFIINFAPPASGTLGGGGGSCTSFAIAGAYQQGIPLDASNTIQVQVNVTTAGKYSISTNIANGVVFSKTGSFTATGVQTILLTGSGTPVAPGVQNFTVTFGTSNCSFSLTFLPGVAPSGDYFPLTPNSNWTFSLAAGTTQDSMYLTVINYAPVFGANTYKTIAQYDVPPSGATDSAYFRKPGGDYYQYMNFSDFIQFDKPVFGEYIFLKDNVVNGSTWNSPNINGTISGIPITGFFKMTILAKAVPVTIATFNFPNVIKVKYEFFVLGSPTPLATAERWFAYNVGEIHTSLTDGISTIAYDIGNYHIF</sequence>